<evidence type="ECO:0000259" key="1">
    <source>
        <dbReference type="PROSITE" id="PS51677"/>
    </source>
</evidence>
<organism evidence="2 3">
    <name type="scientific">Roseimicrobium gellanilyticum</name>
    <dbReference type="NCBI Taxonomy" id="748857"/>
    <lineage>
        <taxon>Bacteria</taxon>
        <taxon>Pseudomonadati</taxon>
        <taxon>Verrucomicrobiota</taxon>
        <taxon>Verrucomicrobiia</taxon>
        <taxon>Verrucomicrobiales</taxon>
        <taxon>Verrucomicrobiaceae</taxon>
        <taxon>Roseimicrobium</taxon>
    </lineage>
</organism>
<keyword evidence="3" id="KW-1185">Reference proteome</keyword>
<sequence length="987" mass="108583">MSLTRTALPEISVVMPARDASRTLKESVASLQAQTFQTWELIIVDDGSSDGTGDMARELSGQDSRIRCFSQEHAGVSHARNRGLAQAAGEWVLFLDSDDTIAPNHLEVMLAAAREHAVDMVVCGYARSVGPEGEIFEGERTPISRDGCVELAASAHFPIHAAITRRELIVKAGGFDPSLEACEDWDLWLKVAGQGVTLATVPQSLAIYRNRAQSLSKSSQKMWHGANEVLIRQQREAYGPSMARYKPEARKIACRRTWFLLWSGAIAAAQGDASLEPSGTEGELAAPRPADRWHTQALVEGLSLGANLPVHQLLGRWAQMETGLLPLFQRVEERTGKSGLATLLAKDLAVELFHYCALEEPMIVGDVALVRFADLLRPSWVPPQVDAIYVQCQIHGELFRIPGIPVLSHTKAWDTIRIAAFELACLVKPWSRKRRFLRALLKGVAGLPPRGETPATEAVQTIYGVGPVPRGYESSPGPCPGEACCAAETSEAAVSEERLDKEDVWESLFESEDPWDYGNVYEQTKYQQTLDLLPPVTFESALEVACAEGHFTVKLCERVKRLHAVDISQTAIRRAQERCREKGNVEFATLDFMTQPIEGTYDLIVCSEVLYYVESREQLDAVIAKFAAALNPGGCLLTAHARLLADDSTQTAFDWGHAFGAEGIVKAMRQNGELTLAATFSTDLYRIDLLKKAPAAGGETKLVTGMYGTPLPVHVAARVVWHGARRTRLEACGEAATRKLPVLMYHRIADEGAAKLAKYRVSPAQFEKQLRYLRRRGYYSLEPDAINPDWPQQEFPGRPLIITFDDGYADFESTAWPILRRNGFTAHVFVSTGQVGGTSSWEEDEDEADRQTLMTWEHIRKLSAQGVTFGSHLVSHTAATSLSSGALLREAYRSRTTLGHALGRPVFSIAPPYGALGFREQRIFQAAGYRTIYAAGADAVARVGQVVLQRIRVDERLDLTAFGRSMDLEDPELDACERDAAGIDSAP</sequence>
<dbReference type="Pfam" id="PF00535">
    <property type="entry name" value="Glycos_transf_2"/>
    <property type="match status" value="1"/>
</dbReference>
<proteinExistence type="predicted"/>
<dbReference type="RefSeq" id="WP_113960433.1">
    <property type="nucleotide sequence ID" value="NZ_QNRR01000008.1"/>
</dbReference>
<name>A0A366HDQ3_9BACT</name>
<dbReference type="GO" id="GO:0008757">
    <property type="term" value="F:S-adenosylmethionine-dependent methyltransferase activity"/>
    <property type="evidence" value="ECO:0007669"/>
    <property type="project" value="InterPro"/>
</dbReference>
<protein>
    <submittedName>
        <fullName evidence="2">Polysaccharide deacetylase</fullName>
    </submittedName>
</protein>
<dbReference type="InterPro" id="IPR029044">
    <property type="entry name" value="Nucleotide-diphossugar_trans"/>
</dbReference>
<dbReference type="Pfam" id="PF01522">
    <property type="entry name" value="Polysacc_deac_1"/>
    <property type="match status" value="1"/>
</dbReference>
<dbReference type="CDD" id="cd10918">
    <property type="entry name" value="CE4_NodB_like_5s_6s"/>
    <property type="match status" value="1"/>
</dbReference>
<dbReference type="AlphaFoldDB" id="A0A366HDQ3"/>
<dbReference type="GO" id="GO:0009312">
    <property type="term" value="P:oligosaccharide biosynthetic process"/>
    <property type="evidence" value="ECO:0007669"/>
    <property type="project" value="InterPro"/>
</dbReference>
<dbReference type="InterPro" id="IPR008715">
    <property type="entry name" value="SAM-MeTfrase_NodS-like"/>
</dbReference>
<dbReference type="PANTHER" id="PTHR43685:SF2">
    <property type="entry name" value="GLYCOSYLTRANSFERASE 2-LIKE DOMAIN-CONTAINING PROTEIN"/>
    <property type="match status" value="1"/>
</dbReference>
<dbReference type="GO" id="GO:0016810">
    <property type="term" value="F:hydrolase activity, acting on carbon-nitrogen (but not peptide) bonds"/>
    <property type="evidence" value="ECO:0007669"/>
    <property type="project" value="InterPro"/>
</dbReference>
<evidence type="ECO:0000313" key="2">
    <source>
        <dbReference type="EMBL" id="RBP40583.1"/>
    </source>
</evidence>
<dbReference type="PANTHER" id="PTHR43685">
    <property type="entry name" value="GLYCOSYLTRANSFERASE"/>
    <property type="match status" value="1"/>
</dbReference>
<dbReference type="Gene3D" id="3.90.550.10">
    <property type="entry name" value="Spore Coat Polysaccharide Biosynthesis Protein SpsA, Chain A"/>
    <property type="match status" value="1"/>
</dbReference>
<dbReference type="SUPFAM" id="SSF53335">
    <property type="entry name" value="S-adenosyl-L-methionine-dependent methyltransferases"/>
    <property type="match status" value="1"/>
</dbReference>
<dbReference type="Gene3D" id="3.20.20.370">
    <property type="entry name" value="Glycoside hydrolase/deacetylase"/>
    <property type="match status" value="1"/>
</dbReference>
<dbReference type="EMBL" id="QNRR01000008">
    <property type="protein sequence ID" value="RBP40583.1"/>
    <property type="molecule type" value="Genomic_DNA"/>
</dbReference>
<dbReference type="InterPro" id="IPR050834">
    <property type="entry name" value="Glycosyltransf_2"/>
</dbReference>
<dbReference type="Gene3D" id="3.40.50.150">
    <property type="entry name" value="Vaccinia Virus protein VP39"/>
    <property type="match status" value="1"/>
</dbReference>
<dbReference type="InterPro" id="IPR011330">
    <property type="entry name" value="Glyco_hydro/deAcase_b/a-brl"/>
</dbReference>
<dbReference type="InterPro" id="IPR002509">
    <property type="entry name" value="NODB_dom"/>
</dbReference>
<dbReference type="Proteomes" id="UP000253426">
    <property type="component" value="Unassembled WGS sequence"/>
</dbReference>
<dbReference type="Pfam" id="PF05401">
    <property type="entry name" value="NodS"/>
    <property type="match status" value="1"/>
</dbReference>
<comment type="caution">
    <text evidence="2">The sequence shown here is derived from an EMBL/GenBank/DDBJ whole genome shotgun (WGS) entry which is preliminary data.</text>
</comment>
<accession>A0A366HDQ3</accession>
<feature type="domain" description="NodB homology" evidence="1">
    <location>
        <begin position="798"/>
        <end position="987"/>
    </location>
</feature>
<evidence type="ECO:0000313" key="3">
    <source>
        <dbReference type="Proteomes" id="UP000253426"/>
    </source>
</evidence>
<dbReference type="PROSITE" id="PS51677">
    <property type="entry name" value="NODB"/>
    <property type="match status" value="1"/>
</dbReference>
<dbReference type="InterPro" id="IPR001173">
    <property type="entry name" value="Glyco_trans_2-like"/>
</dbReference>
<dbReference type="InterPro" id="IPR029063">
    <property type="entry name" value="SAM-dependent_MTases_sf"/>
</dbReference>
<dbReference type="SUPFAM" id="SSF88713">
    <property type="entry name" value="Glycoside hydrolase/deacetylase"/>
    <property type="match status" value="1"/>
</dbReference>
<dbReference type="OrthoDB" id="9778320at2"/>
<dbReference type="SUPFAM" id="SSF53448">
    <property type="entry name" value="Nucleotide-diphospho-sugar transferases"/>
    <property type="match status" value="1"/>
</dbReference>
<gene>
    <name evidence="2" type="ORF">DES53_108290</name>
</gene>
<reference evidence="2 3" key="1">
    <citation type="submission" date="2018-06" db="EMBL/GenBank/DDBJ databases">
        <title>Genomic Encyclopedia of Type Strains, Phase IV (KMG-IV): sequencing the most valuable type-strain genomes for metagenomic binning, comparative biology and taxonomic classification.</title>
        <authorList>
            <person name="Goeker M."/>
        </authorList>
    </citation>
    <scope>NUCLEOTIDE SEQUENCE [LARGE SCALE GENOMIC DNA]</scope>
    <source>
        <strain evidence="2 3">DSM 25532</strain>
    </source>
</reference>